<name>A0A081LA01_9BACI</name>
<sequence>MSSIAGMMSQQVASIQKTLNISLLNSQLATNTAQAMVMLDQVQQQPQAVQPKDSDATFIDVRV</sequence>
<comment type="caution">
    <text evidence="1">The sequence shown here is derived from an EMBL/GenBank/DDBJ whole genome shotgun (WGS) entry which is preliminary data.</text>
</comment>
<evidence type="ECO:0008006" key="3">
    <source>
        <dbReference type="Google" id="ProtNLM"/>
    </source>
</evidence>
<dbReference type="eggNOG" id="ENOG5030CXV">
    <property type="taxonomic scope" value="Bacteria"/>
</dbReference>
<dbReference type="Proteomes" id="UP000028091">
    <property type="component" value="Unassembled WGS sequence"/>
</dbReference>
<evidence type="ECO:0000313" key="2">
    <source>
        <dbReference type="Proteomes" id="UP000028091"/>
    </source>
</evidence>
<proteinExistence type="predicted"/>
<accession>A0A081LA01</accession>
<dbReference type="OrthoDB" id="2938302at2"/>
<gene>
    <name evidence="1" type="ORF">BA70_04575</name>
</gene>
<organism evidence="1 2">
    <name type="scientific">Bacillus zhangzhouensis</name>
    <dbReference type="NCBI Taxonomy" id="1178540"/>
    <lineage>
        <taxon>Bacteria</taxon>
        <taxon>Bacillati</taxon>
        <taxon>Bacillota</taxon>
        <taxon>Bacilli</taxon>
        <taxon>Bacillales</taxon>
        <taxon>Bacillaceae</taxon>
        <taxon>Bacillus</taxon>
    </lineage>
</organism>
<dbReference type="EMBL" id="JOTP01000013">
    <property type="protein sequence ID" value="KEP26077.1"/>
    <property type="molecule type" value="Genomic_DNA"/>
</dbReference>
<dbReference type="RefSeq" id="WP_008342942.1">
    <property type="nucleotide sequence ID" value="NZ_JALPZN010000017.1"/>
</dbReference>
<keyword evidence="2" id="KW-1185">Reference proteome</keyword>
<reference evidence="1 2" key="1">
    <citation type="submission" date="2012-09" db="EMBL/GenBank/DDBJ databases">
        <title>Genome Sequence of Bacillus sp. DW5-4.</title>
        <authorList>
            <person name="Lai Q."/>
            <person name="Liu Y."/>
            <person name="Shao Z."/>
        </authorList>
    </citation>
    <scope>NUCLEOTIDE SEQUENCE [LARGE SCALE GENOMIC DNA]</scope>
    <source>
        <strain evidence="1 2">DW5-4</strain>
    </source>
</reference>
<evidence type="ECO:0000313" key="1">
    <source>
        <dbReference type="EMBL" id="KEP26077.1"/>
    </source>
</evidence>
<dbReference type="GeneID" id="66364272"/>
<protein>
    <recommendedName>
        <fullName evidence="3">Motility protein</fullName>
    </recommendedName>
</protein>
<dbReference type="AlphaFoldDB" id="A0A081LA01"/>